<evidence type="ECO:0000313" key="3">
    <source>
        <dbReference type="Proteomes" id="UP000241890"/>
    </source>
</evidence>
<feature type="region of interest" description="Disordered" evidence="1">
    <location>
        <begin position="1"/>
        <end position="60"/>
    </location>
</feature>
<dbReference type="PANTHER" id="PTHR31859:SF1">
    <property type="entry name" value="TETRATRICOPEPTIDE REPEAT PROTEIN 39C"/>
    <property type="match status" value="1"/>
</dbReference>
<dbReference type="PANTHER" id="PTHR31859">
    <property type="entry name" value="TETRATRICOPEPTIDE REPEAT PROTEIN 39 FAMILY MEMBER"/>
    <property type="match status" value="1"/>
</dbReference>
<evidence type="ECO:0000256" key="1">
    <source>
        <dbReference type="SAM" id="MobiDB-lite"/>
    </source>
</evidence>
<dbReference type="AlphaFoldDB" id="A0A2R5G7L8"/>
<dbReference type="InParanoid" id="A0A2R5G7L8"/>
<keyword evidence="3" id="KW-1185">Reference proteome</keyword>
<organism evidence="2 3">
    <name type="scientific">Hondaea fermentalgiana</name>
    <dbReference type="NCBI Taxonomy" id="2315210"/>
    <lineage>
        <taxon>Eukaryota</taxon>
        <taxon>Sar</taxon>
        <taxon>Stramenopiles</taxon>
        <taxon>Bigyra</taxon>
        <taxon>Labyrinthulomycetes</taxon>
        <taxon>Thraustochytrida</taxon>
        <taxon>Thraustochytriidae</taxon>
        <taxon>Hondaea</taxon>
    </lineage>
</organism>
<dbReference type="InterPro" id="IPR019412">
    <property type="entry name" value="IML2/TPR_39"/>
</dbReference>
<dbReference type="Proteomes" id="UP000241890">
    <property type="component" value="Unassembled WGS sequence"/>
</dbReference>
<feature type="compositionally biased region" description="Low complexity" evidence="1">
    <location>
        <begin position="25"/>
        <end position="43"/>
    </location>
</feature>
<dbReference type="EMBL" id="BEYU01000027">
    <property type="protein sequence ID" value="GBG27046.1"/>
    <property type="molecule type" value="Genomic_DNA"/>
</dbReference>
<comment type="caution">
    <text evidence="2">The sequence shown here is derived from an EMBL/GenBank/DDBJ whole genome shotgun (WGS) entry which is preliminary data.</text>
</comment>
<protein>
    <submittedName>
        <fullName evidence="2">Uncharacterized protein</fullName>
    </submittedName>
</protein>
<gene>
    <name evidence="2" type="ORF">FCC1311_032692</name>
</gene>
<evidence type="ECO:0000313" key="2">
    <source>
        <dbReference type="EMBL" id="GBG27046.1"/>
    </source>
</evidence>
<dbReference type="Pfam" id="PF10300">
    <property type="entry name" value="Iml2-TPR_39"/>
    <property type="match status" value="1"/>
</dbReference>
<reference evidence="2 3" key="1">
    <citation type="submission" date="2017-12" db="EMBL/GenBank/DDBJ databases">
        <title>Sequencing, de novo assembly and annotation of complete genome of a new Thraustochytrid species, strain FCC1311.</title>
        <authorList>
            <person name="Sedici K."/>
            <person name="Godart F."/>
            <person name="Aiese Cigliano R."/>
            <person name="Sanseverino W."/>
            <person name="Barakat M."/>
            <person name="Ortet P."/>
            <person name="Marechal E."/>
            <person name="Cagnac O."/>
            <person name="Amato A."/>
        </authorList>
    </citation>
    <scope>NUCLEOTIDE SEQUENCE [LARGE SCALE GENOMIC DNA]</scope>
</reference>
<name>A0A2R5G7L8_9STRA</name>
<accession>A0A2R5G7L8</accession>
<proteinExistence type="predicted"/>
<sequence length="637" mass="69191">MLADGSSGVSVDAAKADTGVPRSQDAGADDSSSGAPDPDLDPATAETNAVEQRAARHLSAGELSKADEVLEASGKTKSHYGCAARYAMANVLRQILAGDRNLSDACLDRLNIAEELCSAAASEAQRRFSDAAAPPKSLSFLPGRGSPFSHPWSSSTSGKNFAKFSPVARRELAEWRRATGMQALMLLFRAVVLFSKHAQIKGALTLRSTWLLVRSAPQKPVEGDPAQFAQLVRGVFLLMLSNLPPFLQKVFSLIGFESDKEAGLEQLAQALQSQEFEPSTLGTIVLALHHLLLSQQEYNDDVRQHMATAHQTISEELSRDPQSVLSKLVASHILRRRGELEAAMSLLDDIAPLVMSEIAALGRPDIHAYRIQYDRATLHMVCFRFDTSIELLEPLASPESSFGAKVLATAMLSSCYAMKADPDFSRALELVNAMGQDVDLGRMDRSIMLKQTTLQRRAHRQLLGFELLYIFGHLKCYSPVVGKDREANLAWLAARRAEILAIARDTGLEAPRDLLRVPPGANPIALEELAACTLIIGHISALSGDLSAAEAGLDALARPKDADEALIAALAASDAYAPPWAMYELAAVKMRQKDYLTAKNLLERSQKLAKSSKRPFSFNHMLAFKCAGGLRECKKHL</sequence>